<dbReference type="EMBL" id="CAADFF010000007">
    <property type="protein sequence ID" value="VFJ87490.1"/>
    <property type="molecule type" value="Genomic_DNA"/>
</dbReference>
<evidence type="ECO:0000313" key="1">
    <source>
        <dbReference type="EMBL" id="VFJ87490.1"/>
    </source>
</evidence>
<protein>
    <submittedName>
        <fullName evidence="1">Uncharacterized protein</fullName>
    </submittedName>
</protein>
<proteinExistence type="predicted"/>
<sequence>MAPGACTDSLESLFFRYLNGIATAAKVQRKTTPRFIPRQPNPGMVIARDIATAFETPAKPLLEPIKRDSRIRVKIDIMQNMAHLPDRAENK</sequence>
<name>A0A450U714_9GAMM</name>
<dbReference type="AlphaFoldDB" id="A0A450U714"/>
<reference evidence="1" key="1">
    <citation type="submission" date="2019-02" db="EMBL/GenBank/DDBJ databases">
        <authorList>
            <person name="Gruber-Vodicka R. H."/>
            <person name="Seah K. B. B."/>
        </authorList>
    </citation>
    <scope>NUCLEOTIDE SEQUENCE</scope>
    <source>
        <strain evidence="1">BECK_M7</strain>
    </source>
</reference>
<accession>A0A450U714</accession>
<gene>
    <name evidence="1" type="ORF">BECKLFY1418B_GA0070995_10079</name>
</gene>
<organism evidence="1">
    <name type="scientific">Candidatus Kentrum sp. LFY</name>
    <dbReference type="NCBI Taxonomy" id="2126342"/>
    <lineage>
        <taxon>Bacteria</taxon>
        <taxon>Pseudomonadati</taxon>
        <taxon>Pseudomonadota</taxon>
        <taxon>Gammaproteobacteria</taxon>
        <taxon>Candidatus Kentrum</taxon>
    </lineage>
</organism>